<dbReference type="InterPro" id="IPR051806">
    <property type="entry name" value="HAD-like_SPP"/>
</dbReference>
<comment type="caution">
    <text evidence="1">The sequence shown here is derived from an EMBL/GenBank/DDBJ whole genome shotgun (WGS) entry which is preliminary data.</text>
</comment>
<dbReference type="PANTHER" id="PTHR43481:SF4">
    <property type="entry name" value="GLYCEROL-1-PHOSPHATE PHOSPHOHYDROLASE 1-RELATED"/>
    <property type="match status" value="1"/>
</dbReference>
<dbReference type="Proteomes" id="UP000470470">
    <property type="component" value="Unassembled WGS sequence"/>
</dbReference>
<proteinExistence type="predicted"/>
<dbReference type="Gene3D" id="1.10.150.240">
    <property type="entry name" value="Putative phosphatase, domain 2"/>
    <property type="match status" value="1"/>
</dbReference>
<reference evidence="1 2" key="1">
    <citation type="submission" date="2020-02" db="EMBL/GenBank/DDBJ databases">
        <title>The whole genome sequence of CPCC 205119.</title>
        <authorList>
            <person name="Jiang Z."/>
        </authorList>
    </citation>
    <scope>NUCLEOTIDE SEQUENCE [LARGE SCALE GENOMIC DNA]</scope>
    <source>
        <strain evidence="1 2">CPCC 205119</strain>
    </source>
</reference>
<organism evidence="1 2">
    <name type="scientific">Goekera deserti</name>
    <dbReference type="NCBI Taxonomy" id="2497753"/>
    <lineage>
        <taxon>Bacteria</taxon>
        <taxon>Bacillati</taxon>
        <taxon>Actinomycetota</taxon>
        <taxon>Actinomycetes</taxon>
        <taxon>Geodermatophilales</taxon>
        <taxon>Geodermatophilaceae</taxon>
        <taxon>Goekera</taxon>
    </lineage>
</organism>
<dbReference type="SUPFAM" id="SSF56784">
    <property type="entry name" value="HAD-like"/>
    <property type="match status" value="1"/>
</dbReference>
<dbReference type="NCBIfam" id="TIGR01549">
    <property type="entry name" value="HAD-SF-IA-v1"/>
    <property type="match status" value="1"/>
</dbReference>
<keyword evidence="2" id="KW-1185">Reference proteome</keyword>
<dbReference type="InterPro" id="IPR023214">
    <property type="entry name" value="HAD_sf"/>
</dbReference>
<dbReference type="Pfam" id="PF00702">
    <property type="entry name" value="Hydrolase"/>
    <property type="match status" value="1"/>
</dbReference>
<accession>A0A7K3WHS4</accession>
<sequence length="202" mass="20788">MDGTLIDSMPGALRAWADWAAEHHVDPARMTGLGGLPAVRIISELLPADQVDAGVRRIAELETAMAAAGIELLPGTAETLATLPGDRVAIVTSCTRELLASRLAGSGLAAPAEIVTVDDVARGKPHPDPFLLAAERLGADPRRCLVVEDAPAGLAAGRAAGCATLAVGATHPRHELDADGHAPDLSHVVFHVRPDGISIGPR</sequence>
<dbReference type="PANTHER" id="PTHR43481">
    <property type="entry name" value="FRUCTOSE-1-PHOSPHATE PHOSPHATASE"/>
    <property type="match status" value="1"/>
</dbReference>
<name>A0A7K3WHS4_9ACTN</name>
<keyword evidence="1" id="KW-0378">Hydrolase</keyword>
<evidence type="ECO:0000313" key="2">
    <source>
        <dbReference type="Proteomes" id="UP000470470"/>
    </source>
</evidence>
<dbReference type="InterPro" id="IPR006439">
    <property type="entry name" value="HAD-SF_hydro_IA"/>
</dbReference>
<dbReference type="GO" id="GO:0050308">
    <property type="term" value="F:sugar-phosphatase activity"/>
    <property type="evidence" value="ECO:0007669"/>
    <property type="project" value="TreeGrafter"/>
</dbReference>
<dbReference type="EMBL" id="JAAGWK010000028">
    <property type="protein sequence ID" value="NEL56014.1"/>
    <property type="molecule type" value="Genomic_DNA"/>
</dbReference>
<dbReference type="InterPro" id="IPR036412">
    <property type="entry name" value="HAD-like_sf"/>
</dbReference>
<evidence type="ECO:0000313" key="1">
    <source>
        <dbReference type="EMBL" id="NEL56014.1"/>
    </source>
</evidence>
<dbReference type="InterPro" id="IPR023198">
    <property type="entry name" value="PGP-like_dom2"/>
</dbReference>
<protein>
    <submittedName>
        <fullName evidence="1">HAD-IA family hydrolase</fullName>
    </submittedName>
</protein>
<dbReference type="Gene3D" id="3.40.50.1000">
    <property type="entry name" value="HAD superfamily/HAD-like"/>
    <property type="match status" value="1"/>
</dbReference>
<dbReference type="NCBIfam" id="TIGR01509">
    <property type="entry name" value="HAD-SF-IA-v3"/>
    <property type="match status" value="1"/>
</dbReference>
<gene>
    <name evidence="1" type="ORF">G1H19_18735</name>
</gene>
<dbReference type="AlphaFoldDB" id="A0A7K3WHS4"/>